<dbReference type="PANTHER" id="PTHR19376:SF54">
    <property type="entry name" value="DNA-DIRECTED RNA POLYMERASE SUBUNIT BETA"/>
    <property type="match status" value="1"/>
</dbReference>
<accession>X1R3Z3</accession>
<sequence>MMLSIHNMLLPSCGEPIVTPTLDMVFGCYYLTTIRPGAKGEGTIIGSFGEAKLAYELGAIDLKAEIEVRDQQRGGQRIRTSIGRIIFNEVLPPGLGFYNKAIDKSSLKQIVTDCYKLLSNEDMAVVLDNLKQLGFHYATKSGTTIAMSDIKVPQSKPKLLEEAEERAAIIETQYHRGLITEDER</sequence>
<dbReference type="SUPFAM" id="SSF64484">
    <property type="entry name" value="beta and beta-prime subunits of DNA dependent RNA-polymerase"/>
    <property type="match status" value="1"/>
</dbReference>
<dbReference type="GO" id="GO:0003899">
    <property type="term" value="F:DNA-directed RNA polymerase activity"/>
    <property type="evidence" value="ECO:0007669"/>
    <property type="project" value="UniProtKB-EC"/>
</dbReference>
<dbReference type="Gene3D" id="1.10.274.100">
    <property type="entry name" value="RNA polymerase Rpb1, domain 3"/>
    <property type="match status" value="2"/>
</dbReference>
<protein>
    <recommendedName>
        <fullName evidence="1">DNA-directed RNA polymerase</fullName>
        <ecNumber evidence="1">2.7.7.6</ecNumber>
    </recommendedName>
</protein>
<feature type="non-terminal residue" evidence="8">
    <location>
        <position position="184"/>
    </location>
</feature>
<evidence type="ECO:0000256" key="2">
    <source>
        <dbReference type="ARBA" id="ARBA00022478"/>
    </source>
</evidence>
<dbReference type="InterPro" id="IPR038120">
    <property type="entry name" value="Rpb1_funnel_sf"/>
</dbReference>
<dbReference type="InterPro" id="IPR007066">
    <property type="entry name" value="RNA_pol_Rpb1_3"/>
</dbReference>
<dbReference type="GO" id="GO:0003677">
    <property type="term" value="F:DNA binding"/>
    <property type="evidence" value="ECO:0007669"/>
    <property type="project" value="InterPro"/>
</dbReference>
<keyword evidence="2" id="KW-0240">DNA-directed RNA polymerase</keyword>
<keyword evidence="5" id="KW-0804">Transcription</keyword>
<comment type="caution">
    <text evidence="8">The sequence shown here is derived from an EMBL/GenBank/DDBJ whole genome shotgun (WGS) entry which is preliminary data.</text>
</comment>
<feature type="domain" description="RNA polymerase Rpb1" evidence="7">
    <location>
        <begin position="7"/>
        <end position="150"/>
    </location>
</feature>
<dbReference type="PANTHER" id="PTHR19376">
    <property type="entry name" value="DNA-DIRECTED RNA POLYMERASE"/>
    <property type="match status" value="1"/>
</dbReference>
<proteinExistence type="predicted"/>
<reference evidence="8" key="1">
    <citation type="journal article" date="2014" name="Front. Microbiol.">
        <title>High frequency of phylogenetically diverse reductive dehalogenase-homologous genes in deep subseafloor sedimentary metagenomes.</title>
        <authorList>
            <person name="Kawai M."/>
            <person name="Futagami T."/>
            <person name="Toyoda A."/>
            <person name="Takaki Y."/>
            <person name="Nishi S."/>
            <person name="Hori S."/>
            <person name="Arai W."/>
            <person name="Tsubouchi T."/>
            <person name="Morono Y."/>
            <person name="Uchiyama I."/>
            <person name="Ito T."/>
            <person name="Fujiyama A."/>
            <person name="Inagaki F."/>
            <person name="Takami H."/>
        </authorList>
    </citation>
    <scope>NUCLEOTIDE SEQUENCE</scope>
    <source>
        <strain evidence="8">Expedition CK06-06</strain>
    </source>
</reference>
<evidence type="ECO:0000256" key="3">
    <source>
        <dbReference type="ARBA" id="ARBA00022679"/>
    </source>
</evidence>
<dbReference type="EC" id="2.7.7.6" evidence="1"/>
<dbReference type="InterPro" id="IPR045867">
    <property type="entry name" value="DNA-dir_RpoC_beta_prime"/>
</dbReference>
<dbReference type="Pfam" id="PF04983">
    <property type="entry name" value="RNA_pol_Rpb1_3"/>
    <property type="match status" value="1"/>
</dbReference>
<evidence type="ECO:0000256" key="6">
    <source>
        <dbReference type="ARBA" id="ARBA00048552"/>
    </source>
</evidence>
<keyword evidence="4" id="KW-0548">Nucleotidyltransferase</keyword>
<evidence type="ECO:0000259" key="7">
    <source>
        <dbReference type="Pfam" id="PF04983"/>
    </source>
</evidence>
<gene>
    <name evidence="8" type="ORF">S06H3_58913</name>
</gene>
<evidence type="ECO:0000256" key="4">
    <source>
        <dbReference type="ARBA" id="ARBA00022695"/>
    </source>
</evidence>
<dbReference type="Gene3D" id="1.10.132.30">
    <property type="match status" value="1"/>
</dbReference>
<evidence type="ECO:0000256" key="1">
    <source>
        <dbReference type="ARBA" id="ARBA00012418"/>
    </source>
</evidence>
<dbReference type="InterPro" id="IPR042102">
    <property type="entry name" value="RNA_pol_Rpb1_3_sf"/>
</dbReference>
<dbReference type="AlphaFoldDB" id="X1R3Z3"/>
<dbReference type="GO" id="GO:0006351">
    <property type="term" value="P:DNA-templated transcription"/>
    <property type="evidence" value="ECO:0007669"/>
    <property type="project" value="InterPro"/>
</dbReference>
<comment type="catalytic activity">
    <reaction evidence="6">
        <text>RNA(n) + a ribonucleoside 5'-triphosphate = RNA(n+1) + diphosphate</text>
        <dbReference type="Rhea" id="RHEA:21248"/>
        <dbReference type="Rhea" id="RHEA-COMP:14527"/>
        <dbReference type="Rhea" id="RHEA-COMP:17342"/>
        <dbReference type="ChEBI" id="CHEBI:33019"/>
        <dbReference type="ChEBI" id="CHEBI:61557"/>
        <dbReference type="ChEBI" id="CHEBI:140395"/>
        <dbReference type="EC" id="2.7.7.6"/>
    </reaction>
</comment>
<evidence type="ECO:0000313" key="8">
    <source>
        <dbReference type="EMBL" id="GAI57835.1"/>
    </source>
</evidence>
<evidence type="ECO:0000256" key="5">
    <source>
        <dbReference type="ARBA" id="ARBA00023163"/>
    </source>
</evidence>
<name>X1R3Z3_9ZZZZ</name>
<dbReference type="EMBL" id="BARV01038200">
    <property type="protein sequence ID" value="GAI57835.1"/>
    <property type="molecule type" value="Genomic_DNA"/>
</dbReference>
<keyword evidence="3" id="KW-0808">Transferase</keyword>
<organism evidence="8">
    <name type="scientific">marine sediment metagenome</name>
    <dbReference type="NCBI Taxonomy" id="412755"/>
    <lineage>
        <taxon>unclassified sequences</taxon>
        <taxon>metagenomes</taxon>
        <taxon>ecological metagenomes</taxon>
    </lineage>
</organism>
<dbReference type="GO" id="GO:0000428">
    <property type="term" value="C:DNA-directed RNA polymerase complex"/>
    <property type="evidence" value="ECO:0007669"/>
    <property type="project" value="UniProtKB-KW"/>
</dbReference>